<protein>
    <recommendedName>
        <fullName evidence="5">Secreted protein</fullName>
    </recommendedName>
</protein>
<accession>A0A1Y2ABS1</accession>
<keyword evidence="2" id="KW-0732">Signal</keyword>
<dbReference type="Proteomes" id="UP000193144">
    <property type="component" value="Unassembled WGS sequence"/>
</dbReference>
<feature type="region of interest" description="Disordered" evidence="1">
    <location>
        <begin position="67"/>
        <end position="102"/>
    </location>
</feature>
<keyword evidence="4" id="KW-1185">Reference proteome</keyword>
<evidence type="ECO:0008006" key="5">
    <source>
        <dbReference type="Google" id="ProtNLM"/>
    </source>
</evidence>
<evidence type="ECO:0000256" key="1">
    <source>
        <dbReference type="SAM" id="MobiDB-lite"/>
    </source>
</evidence>
<comment type="caution">
    <text evidence="3">The sequence shown here is derived from an EMBL/GenBank/DDBJ whole genome shotgun (WGS) entry which is preliminary data.</text>
</comment>
<feature type="chain" id="PRO_5012688790" description="Secreted protein" evidence="2">
    <location>
        <begin position="26"/>
        <end position="102"/>
    </location>
</feature>
<feature type="signal peptide" evidence="2">
    <location>
        <begin position="1"/>
        <end position="25"/>
    </location>
</feature>
<reference evidence="3 4" key="1">
    <citation type="submission" date="2016-07" db="EMBL/GenBank/DDBJ databases">
        <title>Pervasive Adenine N6-methylation of Active Genes in Fungi.</title>
        <authorList>
            <consortium name="DOE Joint Genome Institute"/>
            <person name="Mondo S.J."/>
            <person name="Dannebaum R.O."/>
            <person name="Kuo R.C."/>
            <person name="Labutti K."/>
            <person name="Haridas S."/>
            <person name="Kuo A."/>
            <person name="Salamov A."/>
            <person name="Ahrendt S.R."/>
            <person name="Lipzen A."/>
            <person name="Sullivan W."/>
            <person name="Andreopoulos W.B."/>
            <person name="Clum A."/>
            <person name="Lindquist E."/>
            <person name="Daum C."/>
            <person name="Ramamoorthy G.K."/>
            <person name="Gryganskyi A."/>
            <person name="Culley D."/>
            <person name="Magnuson J.K."/>
            <person name="James T.Y."/>
            <person name="O'Malley M.A."/>
            <person name="Stajich J.E."/>
            <person name="Spatafora J.W."/>
            <person name="Visel A."/>
            <person name="Grigoriev I.V."/>
        </authorList>
    </citation>
    <scope>NUCLEOTIDE SEQUENCE [LARGE SCALE GENOMIC DNA]</scope>
    <source>
        <strain evidence="3 4">CBS 115471</strain>
    </source>
</reference>
<organism evidence="3 4">
    <name type="scientific">Clohesyomyces aquaticus</name>
    <dbReference type="NCBI Taxonomy" id="1231657"/>
    <lineage>
        <taxon>Eukaryota</taxon>
        <taxon>Fungi</taxon>
        <taxon>Dikarya</taxon>
        <taxon>Ascomycota</taxon>
        <taxon>Pezizomycotina</taxon>
        <taxon>Dothideomycetes</taxon>
        <taxon>Pleosporomycetidae</taxon>
        <taxon>Pleosporales</taxon>
        <taxon>Lindgomycetaceae</taxon>
        <taxon>Clohesyomyces</taxon>
    </lineage>
</organism>
<gene>
    <name evidence="3" type="ORF">BCR34DRAFT_552154</name>
</gene>
<evidence type="ECO:0000313" key="4">
    <source>
        <dbReference type="Proteomes" id="UP000193144"/>
    </source>
</evidence>
<evidence type="ECO:0000256" key="2">
    <source>
        <dbReference type="SAM" id="SignalP"/>
    </source>
</evidence>
<dbReference type="EMBL" id="MCFA01000002">
    <property type="protein sequence ID" value="ORY19465.1"/>
    <property type="molecule type" value="Genomic_DNA"/>
</dbReference>
<proteinExistence type="predicted"/>
<name>A0A1Y2ABS1_9PLEO</name>
<evidence type="ECO:0000313" key="3">
    <source>
        <dbReference type="EMBL" id="ORY19465.1"/>
    </source>
</evidence>
<dbReference type="AlphaFoldDB" id="A0A1Y2ABS1"/>
<sequence>MICCSSMHALVGLSSAVIFPSFVCGLVPGPVHQSQALVPFACPHLRWPRQVQRVPLHAQLALHTRPGQLHRHLPHRSGSGSGSSEIAPVHPTYHAWPTNRPS</sequence>